<keyword evidence="2" id="KW-1185">Reference proteome</keyword>
<dbReference type="EMBL" id="JANQDF010000120">
    <property type="protein sequence ID" value="MDH6106620.1"/>
    <property type="molecule type" value="Genomic_DNA"/>
</dbReference>
<comment type="caution">
    <text evidence="1">The sequence shown here is derived from an EMBL/GenBank/DDBJ whole genome shotgun (WGS) entry which is preliminary data.</text>
</comment>
<proteinExistence type="predicted"/>
<reference evidence="1 2" key="1">
    <citation type="journal article" date="2023" name="J. Phycol.">
        <title>Chrysosporum ovalisporum is synonymous with the true-branching cyanobacterium Umezakia natans (Nostocales/Aphanizomenonaceae).</title>
        <authorList>
            <person name="McGregor G.B."/>
            <person name="Sendall B.C."/>
            <person name="Niiyama Y."/>
            <person name="Tuji A."/>
            <person name="Willis A."/>
        </authorList>
    </citation>
    <scope>NUCLEOTIDE SEQUENCE [LARGE SCALE GENOMIC DNA]</scope>
    <source>
        <strain evidence="1 2">CS-531</strain>
    </source>
</reference>
<name>A0ABT6KFF7_9CYAN</name>
<dbReference type="Proteomes" id="UP001159386">
    <property type="component" value="Unassembled WGS sequence"/>
</dbReference>
<evidence type="ECO:0000313" key="1">
    <source>
        <dbReference type="EMBL" id="MDH6106620.1"/>
    </source>
</evidence>
<dbReference type="RefSeq" id="WP_280801947.1">
    <property type="nucleotide sequence ID" value="NZ_JANQDF010000120.1"/>
</dbReference>
<protein>
    <submittedName>
        <fullName evidence="1">Uncharacterized protein</fullName>
    </submittedName>
</protein>
<evidence type="ECO:0000313" key="2">
    <source>
        <dbReference type="Proteomes" id="UP001159386"/>
    </source>
</evidence>
<accession>A0ABT6KFF7</accession>
<organism evidence="1 2">
    <name type="scientific">Anabaenopsis tanganyikae CS-531</name>
    <dbReference type="NCBI Taxonomy" id="2785304"/>
    <lineage>
        <taxon>Bacteria</taxon>
        <taxon>Bacillati</taxon>
        <taxon>Cyanobacteriota</taxon>
        <taxon>Cyanophyceae</taxon>
        <taxon>Nostocales</taxon>
        <taxon>Nodulariaceae</taxon>
        <taxon>Anabaenopsis</taxon>
        <taxon>Anabaenopsis tanganyikae</taxon>
    </lineage>
</organism>
<gene>
    <name evidence="1" type="ORF">NWP22_12195</name>
</gene>
<sequence>MEGRARCPPHKIYDIKVKVWCWAIAVPTSVVEGNNTRGAIAVSTSLNHPHQYVPISVVEGNIRDDRGFDFAQPPRSVPTSVVEGNIKGDRRSLSVVEGNIKGAIAVSTSLNHQHQSVPISVVEGNNTRDTQPPLGVLSTLIPVLNS</sequence>